<dbReference type="PANTHER" id="PTHR24115:SF1004">
    <property type="entry name" value="KINESIN-LIKE PROTEIN KIF15"/>
    <property type="match status" value="1"/>
</dbReference>
<evidence type="ECO:0000313" key="4">
    <source>
        <dbReference type="EMBL" id="KAK5782079.1"/>
    </source>
</evidence>
<gene>
    <name evidence="4" type="ORF">RI543_000401</name>
</gene>
<dbReference type="Gene3D" id="3.40.850.10">
    <property type="entry name" value="Kinesin motor domain"/>
    <property type="match status" value="1"/>
</dbReference>
<dbReference type="SMART" id="SM00129">
    <property type="entry name" value="KISc"/>
    <property type="match status" value="1"/>
</dbReference>
<dbReference type="SUPFAM" id="SSF52540">
    <property type="entry name" value="P-loop containing nucleoside triphosphate hydrolases"/>
    <property type="match status" value="1"/>
</dbReference>
<comment type="caution">
    <text evidence="4">The sequence shown here is derived from an EMBL/GenBank/DDBJ whole genome shotgun (WGS) entry which is preliminary data.</text>
</comment>
<dbReference type="AlphaFoldDB" id="A0AAN7WNA9"/>
<dbReference type="Proteomes" id="UP001306508">
    <property type="component" value="Unassembled WGS sequence"/>
</dbReference>
<comment type="similarity">
    <text evidence="1">Belongs to the TRAFAC class myosin-kinesin ATPase superfamily. Kinesin family.</text>
</comment>
<reference evidence="5" key="1">
    <citation type="submission" date="2023-07" db="EMBL/GenBank/DDBJ databases">
        <title>A draft genome of Kazachstania heterogenica Y-27499.</title>
        <authorList>
            <person name="Donic C."/>
            <person name="Kralova J.S."/>
            <person name="Fidel L."/>
            <person name="Ben-Dor S."/>
            <person name="Jung S."/>
        </authorList>
    </citation>
    <scope>NUCLEOTIDE SEQUENCE [LARGE SCALE GENOMIC DNA]</scope>
    <source>
        <strain evidence="5">Y27499</strain>
    </source>
</reference>
<dbReference type="GO" id="GO:0007018">
    <property type="term" value="P:microtubule-based movement"/>
    <property type="evidence" value="ECO:0007669"/>
    <property type="project" value="InterPro"/>
</dbReference>
<keyword evidence="1" id="KW-0067">ATP-binding</keyword>
<dbReference type="EMBL" id="JAWIZZ010000015">
    <property type="protein sequence ID" value="KAK5782079.1"/>
    <property type="molecule type" value="Genomic_DNA"/>
</dbReference>
<evidence type="ECO:0000259" key="3">
    <source>
        <dbReference type="PROSITE" id="PS50067"/>
    </source>
</evidence>
<name>A0AAN7WNA9_9SACH</name>
<dbReference type="GO" id="GO:0005874">
    <property type="term" value="C:microtubule"/>
    <property type="evidence" value="ECO:0007669"/>
    <property type="project" value="TreeGrafter"/>
</dbReference>
<dbReference type="GO" id="GO:0008017">
    <property type="term" value="F:microtubule binding"/>
    <property type="evidence" value="ECO:0007669"/>
    <property type="project" value="InterPro"/>
</dbReference>
<proteinExistence type="inferred from homology"/>
<dbReference type="InterPro" id="IPR027640">
    <property type="entry name" value="Kinesin-like_fam"/>
</dbReference>
<dbReference type="InterPro" id="IPR027417">
    <property type="entry name" value="P-loop_NTPase"/>
</dbReference>
<feature type="binding site" evidence="1">
    <location>
        <begin position="92"/>
        <end position="99"/>
    </location>
    <ligand>
        <name>ATP</name>
        <dbReference type="ChEBI" id="CHEBI:30616"/>
    </ligand>
</feature>
<dbReference type="Pfam" id="PF00225">
    <property type="entry name" value="Kinesin"/>
    <property type="match status" value="1"/>
</dbReference>
<feature type="domain" description="Kinesin motor" evidence="3">
    <location>
        <begin position="1"/>
        <end position="140"/>
    </location>
</feature>
<dbReference type="PROSITE" id="PS50067">
    <property type="entry name" value="KINESIN_MOTOR_2"/>
    <property type="match status" value="1"/>
</dbReference>
<dbReference type="GO" id="GO:0005524">
    <property type="term" value="F:ATP binding"/>
    <property type="evidence" value="ECO:0007669"/>
    <property type="project" value="UniProtKB-UniRule"/>
</dbReference>
<protein>
    <recommendedName>
        <fullName evidence="3">Kinesin motor domain-containing protein</fullName>
    </recommendedName>
</protein>
<organism evidence="4 5">
    <name type="scientific">Arxiozyma heterogenica</name>
    <dbReference type="NCBI Taxonomy" id="278026"/>
    <lineage>
        <taxon>Eukaryota</taxon>
        <taxon>Fungi</taxon>
        <taxon>Dikarya</taxon>
        <taxon>Ascomycota</taxon>
        <taxon>Saccharomycotina</taxon>
        <taxon>Saccharomycetes</taxon>
        <taxon>Saccharomycetales</taxon>
        <taxon>Saccharomycetaceae</taxon>
        <taxon>Arxiozyma</taxon>
    </lineage>
</organism>
<evidence type="ECO:0000313" key="5">
    <source>
        <dbReference type="Proteomes" id="UP001306508"/>
    </source>
</evidence>
<dbReference type="GO" id="GO:0005871">
    <property type="term" value="C:kinesin complex"/>
    <property type="evidence" value="ECO:0007669"/>
    <property type="project" value="TreeGrafter"/>
</dbReference>
<evidence type="ECO:0000256" key="1">
    <source>
        <dbReference type="PROSITE-ProRule" id="PRU00283"/>
    </source>
</evidence>
<keyword evidence="5" id="KW-1185">Reference proteome</keyword>
<dbReference type="InterPro" id="IPR036961">
    <property type="entry name" value="Kinesin_motor_dom_sf"/>
</dbReference>
<dbReference type="GO" id="GO:0003777">
    <property type="term" value="F:microtubule motor activity"/>
    <property type="evidence" value="ECO:0007669"/>
    <property type="project" value="InterPro"/>
</dbReference>
<keyword evidence="1" id="KW-0547">Nucleotide-binding</keyword>
<dbReference type="InterPro" id="IPR001752">
    <property type="entry name" value="Kinesin_motor_dom"/>
</dbReference>
<evidence type="ECO:0000256" key="2">
    <source>
        <dbReference type="SAM" id="Coils"/>
    </source>
</evidence>
<keyword evidence="2" id="KW-0175">Coiled coil</keyword>
<keyword evidence="1" id="KW-0505">Motor protein</keyword>
<feature type="coiled-coil region" evidence="2">
    <location>
        <begin position="458"/>
        <end position="513"/>
    </location>
</feature>
<accession>A0AAN7WNA9</accession>
<dbReference type="PANTHER" id="PTHR24115">
    <property type="entry name" value="KINESIN-RELATED"/>
    <property type="match status" value="1"/>
</dbReference>
<sequence>MEVYLRLKSENVDADQTHINDDKPHEKAFNDKTITFHSNIGIGKLNSLPDETFRFDKIFNNYSSQSVIASYFIPLIEQDLMNGINCSLITYGSDNTGKTYTLFGRDGLHLGLIPRLLTRLFKTKNKNESRYKELGADYTVFFRISALDLLDNSNIIKDLLSNKEYHLTLHNDHVDGSYNGIWSENIRRLYCDTLEQVLTFLKQILNFSQGDTAIRLELQQTFMSKNMVTKSNLIIFDLKNFDKRNNLHENLINMLTGKSHHYTANNLNKLLYYPIFSNFNTRFILTCSLSPVLQNETLKTLQLTKYLTNIVKNYIVPNKIWISPENKLDNLSSVNEIKNENYEKQVELIKDTMRLFEPKKDNYINIKRREIEKTILDNSILEIEWKKLITKNNNVYKENSFHGNNDENENESIEILIDKINTLFDYKLQLVTCIDNNRQLHRERNNGERIKTEFDTINSKLLDVINQQEIKIQDYLNENMIYKKQLDHLKALYSNNNEKIRFLENEILKNKQEQQSHYLRESHSTIASSVLTENSQFLFLQNSGLTLTSTVSLTESTSSVSEVSATLSTTAAQSSVEIKNNDYLSQVGFHLNIIKPK</sequence>
<dbReference type="GO" id="GO:0016887">
    <property type="term" value="F:ATP hydrolysis activity"/>
    <property type="evidence" value="ECO:0007669"/>
    <property type="project" value="TreeGrafter"/>
</dbReference>